<proteinExistence type="predicted"/>
<dbReference type="AlphaFoldDB" id="A0A7J8E8F9"/>
<keyword evidence="3" id="KW-1185">Reference proteome</keyword>
<reference evidence="2 3" key="1">
    <citation type="journal article" date="2020" name="Nature">
        <title>Six reference-quality genomes reveal evolution of bat adaptations.</title>
        <authorList>
            <person name="Jebb D."/>
            <person name="Huang Z."/>
            <person name="Pippel M."/>
            <person name="Hughes G.M."/>
            <person name="Lavrichenko K."/>
            <person name="Devanna P."/>
            <person name="Winkler S."/>
            <person name="Jermiin L.S."/>
            <person name="Skirmuntt E.C."/>
            <person name="Katzourakis A."/>
            <person name="Burkitt-Gray L."/>
            <person name="Ray D.A."/>
            <person name="Sullivan K.A.M."/>
            <person name="Roscito J.G."/>
            <person name="Kirilenko B.M."/>
            <person name="Davalos L.M."/>
            <person name="Corthals A.P."/>
            <person name="Power M.L."/>
            <person name="Jones G."/>
            <person name="Ransome R.D."/>
            <person name="Dechmann D.K.N."/>
            <person name="Locatelli A.G."/>
            <person name="Puechmaille S.J."/>
            <person name="Fedrigo O."/>
            <person name="Jarvis E.D."/>
            <person name="Hiller M."/>
            <person name="Vernes S.C."/>
            <person name="Myers E.W."/>
            <person name="Teeling E.C."/>
        </authorList>
    </citation>
    <scope>NUCLEOTIDE SEQUENCE [LARGE SCALE GENOMIC DNA]</scope>
    <source>
        <strain evidence="2">MRouAeg1</strain>
        <tissue evidence="2">Muscle</tissue>
    </source>
</reference>
<evidence type="ECO:0000313" key="2">
    <source>
        <dbReference type="EMBL" id="KAF6431611.1"/>
    </source>
</evidence>
<feature type="compositionally biased region" description="Polar residues" evidence="1">
    <location>
        <begin position="14"/>
        <end position="23"/>
    </location>
</feature>
<name>A0A7J8E8F9_ROUAE</name>
<dbReference type="Proteomes" id="UP000593571">
    <property type="component" value="Unassembled WGS sequence"/>
</dbReference>
<comment type="caution">
    <text evidence="2">The sequence shown here is derived from an EMBL/GenBank/DDBJ whole genome shotgun (WGS) entry which is preliminary data.</text>
</comment>
<dbReference type="EMBL" id="JACASE010000010">
    <property type="protein sequence ID" value="KAF6431611.1"/>
    <property type="molecule type" value="Genomic_DNA"/>
</dbReference>
<accession>A0A7J8E8F9</accession>
<sequence>MPALPLRTGATVFPTAQPSTQQGERALRHVFSDSEQQPRHARGLCLLGPAEGFLLSGGSAVSPPLVSNEVHEAGRKADRIESKEDVQDPAESVVAVLHLGLPKARSARSAECPMCSCLKKQICSISSQ</sequence>
<protein>
    <submittedName>
        <fullName evidence="2">Uncharacterized protein</fullName>
    </submittedName>
</protein>
<gene>
    <name evidence="2" type="ORF">HJG63_008122</name>
</gene>
<organism evidence="2 3">
    <name type="scientific">Rousettus aegyptiacus</name>
    <name type="common">Egyptian fruit bat</name>
    <name type="synonym">Pteropus aegyptiacus</name>
    <dbReference type="NCBI Taxonomy" id="9407"/>
    <lineage>
        <taxon>Eukaryota</taxon>
        <taxon>Metazoa</taxon>
        <taxon>Chordata</taxon>
        <taxon>Craniata</taxon>
        <taxon>Vertebrata</taxon>
        <taxon>Euteleostomi</taxon>
        <taxon>Mammalia</taxon>
        <taxon>Eutheria</taxon>
        <taxon>Laurasiatheria</taxon>
        <taxon>Chiroptera</taxon>
        <taxon>Yinpterochiroptera</taxon>
        <taxon>Pteropodoidea</taxon>
        <taxon>Pteropodidae</taxon>
        <taxon>Rousettinae</taxon>
        <taxon>Rousettus</taxon>
    </lineage>
</organism>
<evidence type="ECO:0000313" key="3">
    <source>
        <dbReference type="Proteomes" id="UP000593571"/>
    </source>
</evidence>
<evidence type="ECO:0000256" key="1">
    <source>
        <dbReference type="SAM" id="MobiDB-lite"/>
    </source>
</evidence>
<feature type="region of interest" description="Disordered" evidence="1">
    <location>
        <begin position="1"/>
        <end position="25"/>
    </location>
</feature>